<proteinExistence type="predicted"/>
<evidence type="ECO:0000259" key="1">
    <source>
        <dbReference type="Pfam" id="PF13767"/>
    </source>
</evidence>
<name>A0ABS9UMR4_9BACT</name>
<dbReference type="RefSeq" id="WP_241273990.1">
    <property type="nucleotide sequence ID" value="NZ_JAKZGS010000003.1"/>
</dbReference>
<feature type="domain" description="DUF4168" evidence="1">
    <location>
        <begin position="100"/>
        <end position="155"/>
    </location>
</feature>
<dbReference type="Pfam" id="PF13767">
    <property type="entry name" value="DUF4168"/>
    <property type="match status" value="1"/>
</dbReference>
<dbReference type="Proteomes" id="UP001165488">
    <property type="component" value="Unassembled WGS sequence"/>
</dbReference>
<evidence type="ECO:0000313" key="3">
    <source>
        <dbReference type="Proteomes" id="UP001165488"/>
    </source>
</evidence>
<protein>
    <submittedName>
        <fullName evidence="2">DUF4168 domain-containing protein</fullName>
    </submittedName>
</protein>
<gene>
    <name evidence="2" type="ORF">MM236_05750</name>
</gene>
<evidence type="ECO:0000313" key="2">
    <source>
        <dbReference type="EMBL" id="MCH7397480.1"/>
    </source>
</evidence>
<dbReference type="EMBL" id="JAKZGS010000003">
    <property type="protein sequence ID" value="MCH7397480.1"/>
    <property type="molecule type" value="Genomic_DNA"/>
</dbReference>
<keyword evidence="3" id="KW-1185">Reference proteome</keyword>
<organism evidence="2 3">
    <name type="scientific">Belliella calami</name>
    <dbReference type="NCBI Taxonomy" id="2923436"/>
    <lineage>
        <taxon>Bacteria</taxon>
        <taxon>Pseudomonadati</taxon>
        <taxon>Bacteroidota</taxon>
        <taxon>Cytophagia</taxon>
        <taxon>Cytophagales</taxon>
        <taxon>Cyclobacteriaceae</taxon>
        <taxon>Belliella</taxon>
    </lineage>
</organism>
<comment type="caution">
    <text evidence="2">The sequence shown here is derived from an EMBL/GenBank/DDBJ whole genome shotgun (WGS) entry which is preliminary data.</text>
</comment>
<reference evidence="2" key="1">
    <citation type="submission" date="2022-03" db="EMBL/GenBank/DDBJ databases">
        <title>De novo assembled genomes of Belliella spp. (Cyclobacteriaceae) strains.</title>
        <authorList>
            <person name="Szabo A."/>
            <person name="Korponai K."/>
            <person name="Felfoldi T."/>
        </authorList>
    </citation>
    <scope>NUCLEOTIDE SEQUENCE</scope>
    <source>
        <strain evidence="2">DSM 107340</strain>
    </source>
</reference>
<dbReference type="InterPro" id="IPR025433">
    <property type="entry name" value="DUF4168"/>
</dbReference>
<accession>A0ABS9UMR4</accession>
<sequence>MNDSKLMNKTSMLSLIFTLFVGFGAMAQQMMQPQTQVKEDFSDQEFEEFVKINLVLIPLQEKSQGDMIKAIEENDLKVERFQELAQAQQAGTLQEVAAGAEEMASFNNAGQKVMEMQQGLQTEIQQAITDSDLSEEKFQEMYMAYTQSPKVKEKVDKMIEKEIK</sequence>